<comment type="similarity">
    <text evidence="5 7">Belongs to the NusG family.</text>
</comment>
<dbReference type="InterPro" id="IPR036735">
    <property type="entry name" value="NGN_dom_sf"/>
</dbReference>
<dbReference type="Proteomes" id="UP000266389">
    <property type="component" value="Unassembled WGS sequence"/>
</dbReference>
<dbReference type="GO" id="GO:0006353">
    <property type="term" value="P:DNA-templated transcription termination"/>
    <property type="evidence" value="ECO:0007669"/>
    <property type="project" value="UniProtKB-UniRule"/>
</dbReference>
<accession>A0A395M378</accession>
<gene>
    <name evidence="5 10" type="primary">nusG</name>
    <name evidence="10" type="ORF">D0433_04570</name>
</gene>
<dbReference type="GO" id="GO:0005829">
    <property type="term" value="C:cytosol"/>
    <property type="evidence" value="ECO:0007669"/>
    <property type="project" value="UniProtKB-ARBA"/>
</dbReference>
<evidence type="ECO:0000313" key="10">
    <source>
        <dbReference type="EMBL" id="RFM24678.1"/>
    </source>
</evidence>
<dbReference type="InterPro" id="IPR005824">
    <property type="entry name" value="KOW"/>
</dbReference>
<dbReference type="Pfam" id="PF00467">
    <property type="entry name" value="KOW"/>
    <property type="match status" value="1"/>
</dbReference>
<reference evidence="10 11" key="1">
    <citation type="journal article" date="2011" name="ISME J.">
        <title>Community ecology of hot spring cyanobacterial mats: predominant populations and their functional potential.</title>
        <authorList>
            <person name="Klatt C.G."/>
            <person name="Wood J.M."/>
            <person name="Rusch D.B."/>
            <person name="Bateson M.M."/>
            <person name="Hamamura N."/>
            <person name="Heidelberg J.F."/>
            <person name="Grossman A.R."/>
            <person name="Bhaya D."/>
            <person name="Cohan F.M."/>
            <person name="Kuhl M."/>
            <person name="Bryant D.A."/>
            <person name="Ward D.M."/>
        </authorList>
    </citation>
    <scope>NUCLEOTIDE SEQUENCE [LARGE SCALE GENOMIC DNA]</scope>
    <source>
        <strain evidence="10">OS</strain>
    </source>
</reference>
<comment type="caution">
    <text evidence="10">The sequence shown here is derived from an EMBL/GenBank/DDBJ whole genome shotgun (WGS) entry which is preliminary data.</text>
</comment>
<keyword evidence="3 5" id="KW-0805">Transcription regulation</keyword>
<dbReference type="InterPro" id="IPR043425">
    <property type="entry name" value="NusG-like"/>
</dbReference>
<dbReference type="CDD" id="cd09891">
    <property type="entry name" value="NGN_Bact_1"/>
    <property type="match status" value="1"/>
</dbReference>
<dbReference type="InterPro" id="IPR006645">
    <property type="entry name" value="NGN-like_dom"/>
</dbReference>
<keyword evidence="4 5" id="KW-0804">Transcription</keyword>
<dbReference type="EMBL" id="PHFL01000030">
    <property type="protein sequence ID" value="RFM24678.1"/>
    <property type="molecule type" value="Genomic_DNA"/>
</dbReference>
<dbReference type="NCBIfam" id="TIGR00922">
    <property type="entry name" value="nusG"/>
    <property type="match status" value="1"/>
</dbReference>
<evidence type="ECO:0000256" key="2">
    <source>
        <dbReference type="ARBA" id="ARBA00022814"/>
    </source>
</evidence>
<sequence>MSEQAIDKQAQASTVTPAALSGERRWYTVRTYSGHERKVKEYIDREVAKQGLQDKLTQVYIPYEKFVEVKDGKKKSRLKNAFPGYVLVEAVLDKQTKNLILETPSVIGFLGINDVPTPLRPEEVKRILEPQEEQERRIAMKAPFEVGNTVKIIDGPFNSLTGVVQEINTEKMKVKVLINFFGRSTPTEVDFSQVKLVAGN</sequence>
<dbReference type="AlphaFoldDB" id="A0A395M378"/>
<feature type="domain" description="NusG-like N-terminal" evidence="8">
    <location>
        <begin position="23"/>
        <end position="131"/>
    </location>
</feature>
<proteinExistence type="inferred from homology"/>
<evidence type="ECO:0000256" key="6">
    <source>
        <dbReference type="NCBIfam" id="TIGR00922"/>
    </source>
</evidence>
<dbReference type="Gene3D" id="2.30.30.30">
    <property type="match status" value="1"/>
</dbReference>
<organism evidence="10 11">
    <name type="scientific">Candidatus Thermochlorobacter aerophilus</name>
    <dbReference type="NCBI Taxonomy" id="1868324"/>
    <lineage>
        <taxon>Bacteria</taxon>
        <taxon>Pseudomonadati</taxon>
        <taxon>Chlorobiota</taxon>
        <taxon>Chlorobiia</taxon>
        <taxon>Chlorobiales</taxon>
        <taxon>Candidatus Thermochlorobacteriaceae</taxon>
        <taxon>Candidatus Thermochlorobacter</taxon>
    </lineage>
</organism>
<dbReference type="SUPFAM" id="SSF82679">
    <property type="entry name" value="N-utilization substance G protein NusG, N-terminal domain"/>
    <property type="match status" value="1"/>
</dbReference>
<dbReference type="GO" id="GO:0006354">
    <property type="term" value="P:DNA-templated transcription elongation"/>
    <property type="evidence" value="ECO:0007669"/>
    <property type="project" value="UniProtKB-UniRule"/>
</dbReference>
<dbReference type="PANTHER" id="PTHR30265:SF2">
    <property type="entry name" value="TRANSCRIPTION TERMINATION_ANTITERMINATION PROTEIN NUSG"/>
    <property type="match status" value="1"/>
</dbReference>
<keyword evidence="1 5" id="KW-0806">Transcription termination</keyword>
<dbReference type="PRINTS" id="PR00338">
    <property type="entry name" value="NUSGTNSCPFCT"/>
</dbReference>
<evidence type="ECO:0000256" key="3">
    <source>
        <dbReference type="ARBA" id="ARBA00023015"/>
    </source>
</evidence>
<dbReference type="SMART" id="SM00738">
    <property type="entry name" value="NGN"/>
    <property type="match status" value="1"/>
</dbReference>
<dbReference type="HAMAP" id="MF_00948">
    <property type="entry name" value="NusG"/>
    <property type="match status" value="1"/>
</dbReference>
<dbReference type="InterPro" id="IPR014722">
    <property type="entry name" value="Rib_uL2_dom2"/>
</dbReference>
<evidence type="ECO:0000259" key="8">
    <source>
        <dbReference type="SMART" id="SM00738"/>
    </source>
</evidence>
<dbReference type="PANTHER" id="PTHR30265">
    <property type="entry name" value="RHO-INTERACTING TRANSCRIPTION TERMINATION FACTOR NUSG"/>
    <property type="match status" value="1"/>
</dbReference>
<dbReference type="Pfam" id="PF02357">
    <property type="entry name" value="NusG"/>
    <property type="match status" value="1"/>
</dbReference>
<dbReference type="InterPro" id="IPR047050">
    <property type="entry name" value="NGN"/>
</dbReference>
<evidence type="ECO:0000259" key="9">
    <source>
        <dbReference type="SMART" id="SM00739"/>
    </source>
</evidence>
<dbReference type="Gene3D" id="3.30.70.940">
    <property type="entry name" value="NusG, N-terminal domain"/>
    <property type="match status" value="1"/>
</dbReference>
<dbReference type="SMART" id="SM00739">
    <property type="entry name" value="KOW"/>
    <property type="match status" value="1"/>
</dbReference>
<evidence type="ECO:0000256" key="7">
    <source>
        <dbReference type="RuleBase" id="RU000538"/>
    </source>
</evidence>
<evidence type="ECO:0000313" key="11">
    <source>
        <dbReference type="Proteomes" id="UP000266389"/>
    </source>
</evidence>
<evidence type="ECO:0000256" key="4">
    <source>
        <dbReference type="ARBA" id="ARBA00023163"/>
    </source>
</evidence>
<keyword evidence="2 5" id="KW-0889">Transcription antitermination</keyword>
<evidence type="ECO:0000256" key="1">
    <source>
        <dbReference type="ARBA" id="ARBA00022472"/>
    </source>
</evidence>
<comment type="function">
    <text evidence="5 7">Participates in transcription elongation, termination and antitermination.</text>
</comment>
<dbReference type="FunFam" id="2.30.30.30:FF:000002">
    <property type="entry name" value="Transcription termination/antitermination factor NusG"/>
    <property type="match status" value="1"/>
</dbReference>
<dbReference type="SUPFAM" id="SSF50104">
    <property type="entry name" value="Translation proteins SH3-like domain"/>
    <property type="match status" value="1"/>
</dbReference>
<dbReference type="GO" id="GO:0032784">
    <property type="term" value="P:regulation of DNA-templated transcription elongation"/>
    <property type="evidence" value="ECO:0007669"/>
    <property type="project" value="InterPro"/>
</dbReference>
<dbReference type="CDD" id="cd06091">
    <property type="entry name" value="KOW_NusG"/>
    <property type="match status" value="1"/>
</dbReference>
<name>A0A395M378_9BACT</name>
<feature type="domain" description="KOW" evidence="9">
    <location>
        <begin position="143"/>
        <end position="170"/>
    </location>
</feature>
<protein>
    <recommendedName>
        <fullName evidence="5 6">Transcription termination/antitermination protein NusG</fullName>
    </recommendedName>
</protein>
<dbReference type="InterPro" id="IPR008991">
    <property type="entry name" value="Translation_prot_SH3-like_sf"/>
</dbReference>
<dbReference type="GO" id="GO:0031564">
    <property type="term" value="P:transcription antitermination"/>
    <property type="evidence" value="ECO:0007669"/>
    <property type="project" value="UniProtKB-UniRule"/>
</dbReference>
<dbReference type="InterPro" id="IPR001062">
    <property type="entry name" value="Transcrpt_antiterm_NusG"/>
</dbReference>
<evidence type="ECO:0000256" key="5">
    <source>
        <dbReference type="HAMAP-Rule" id="MF_00948"/>
    </source>
</evidence>